<keyword evidence="3" id="KW-1185">Reference proteome</keyword>
<sequence length="396" mass="42849">MGSRYSLAFPTRNMLRFLGLDNTPRVASTPTRYLRSTPSAGDASYLRPGCTSLPSSTPSPTTSSPATSSPSSSSPYASSPDTSPSLSSPGQSFCTARELVLGGSDNLDQSGNQSPVLSNFGRFDPRTHDSQRLPPIEPRSSHERGLPPSYETAMSTVGAPRPHSTSPASPSGEVTLHASTIDLQEGTSQPRTSQRNIQLPAKAPRPLPSPLRSPTIRVTSAPEGTEVTSISERAPQLAFDDSTASYTSPIRRPRLLQLPAGARGPYATPRMEMELLYAHTFHYLKAIASSTNQHRTLTDLDEFRGTTRNLGTVEYLVCATRHRDTLFKASMNLGVADDPRFQAALEEDQTALTDRLLEVLYSPSGQQAILALEDDAAQSVLDFMQYVRIQLSAQAR</sequence>
<feature type="region of interest" description="Disordered" evidence="1">
    <location>
        <begin position="104"/>
        <end position="245"/>
    </location>
</feature>
<comment type="caution">
    <text evidence="2">The sequence shown here is derived from an EMBL/GenBank/DDBJ whole genome shotgun (WGS) entry which is preliminary data.</text>
</comment>
<dbReference type="Proteomes" id="UP000620124">
    <property type="component" value="Unassembled WGS sequence"/>
</dbReference>
<feature type="compositionally biased region" description="Low complexity" evidence="1">
    <location>
        <begin position="51"/>
        <end position="89"/>
    </location>
</feature>
<dbReference type="EMBL" id="JACAZI010000002">
    <property type="protein sequence ID" value="KAF7368405.1"/>
    <property type="molecule type" value="Genomic_DNA"/>
</dbReference>
<evidence type="ECO:0000256" key="1">
    <source>
        <dbReference type="SAM" id="MobiDB-lite"/>
    </source>
</evidence>
<dbReference type="OrthoDB" id="10571508at2759"/>
<organism evidence="2 3">
    <name type="scientific">Mycena venus</name>
    <dbReference type="NCBI Taxonomy" id="2733690"/>
    <lineage>
        <taxon>Eukaryota</taxon>
        <taxon>Fungi</taxon>
        <taxon>Dikarya</taxon>
        <taxon>Basidiomycota</taxon>
        <taxon>Agaricomycotina</taxon>
        <taxon>Agaricomycetes</taxon>
        <taxon>Agaricomycetidae</taxon>
        <taxon>Agaricales</taxon>
        <taxon>Marasmiineae</taxon>
        <taxon>Mycenaceae</taxon>
        <taxon>Mycena</taxon>
    </lineage>
</organism>
<protein>
    <submittedName>
        <fullName evidence="2">Uncharacterized protein</fullName>
    </submittedName>
</protein>
<proteinExistence type="predicted"/>
<accession>A0A8H6Z329</accession>
<dbReference type="AlphaFoldDB" id="A0A8H6Z329"/>
<reference evidence="2" key="1">
    <citation type="submission" date="2020-05" db="EMBL/GenBank/DDBJ databases">
        <title>Mycena genomes resolve the evolution of fungal bioluminescence.</title>
        <authorList>
            <person name="Tsai I.J."/>
        </authorList>
    </citation>
    <scope>NUCLEOTIDE SEQUENCE</scope>
    <source>
        <strain evidence="2">CCC161011</strain>
    </source>
</reference>
<evidence type="ECO:0000313" key="2">
    <source>
        <dbReference type="EMBL" id="KAF7368405.1"/>
    </source>
</evidence>
<gene>
    <name evidence="2" type="ORF">MVEN_00162900</name>
</gene>
<feature type="compositionally biased region" description="Polar residues" evidence="1">
    <location>
        <begin position="177"/>
        <end position="197"/>
    </location>
</feature>
<feature type="compositionally biased region" description="Polar residues" evidence="1">
    <location>
        <begin position="25"/>
        <end position="39"/>
    </location>
</feature>
<name>A0A8H6Z329_9AGAR</name>
<feature type="compositionally biased region" description="Polar residues" evidence="1">
    <location>
        <begin position="106"/>
        <end position="117"/>
    </location>
</feature>
<feature type="region of interest" description="Disordered" evidence="1">
    <location>
        <begin position="23"/>
        <end position="91"/>
    </location>
</feature>
<evidence type="ECO:0000313" key="3">
    <source>
        <dbReference type="Proteomes" id="UP000620124"/>
    </source>
</evidence>